<sequence length="157" mass="18400">MTTADKTCRGCGCKNPQQDHNCKAECQLCGKDHLTRDKKCKARYKVPYLVRRRRWERRRREEEYYYHTNKEARGSNSNPHEPVENKQPSTDKEETTRKNCEQDAGRDRLWTLQVQAQIPDQIKVEAAVRFANCSRGRQEQNTGELGKRGLRHSYSAT</sequence>
<reference evidence="1" key="1">
    <citation type="submission" date="2020-05" db="EMBL/GenBank/DDBJ databases">
        <title>Large-scale comparative analyses of tick genomes elucidate their genetic diversity and vector capacities.</title>
        <authorList>
            <person name="Jia N."/>
            <person name="Wang J."/>
            <person name="Shi W."/>
            <person name="Du L."/>
            <person name="Sun Y."/>
            <person name="Zhan W."/>
            <person name="Jiang J."/>
            <person name="Wang Q."/>
            <person name="Zhang B."/>
            <person name="Ji P."/>
            <person name="Sakyi L.B."/>
            <person name="Cui X."/>
            <person name="Yuan T."/>
            <person name="Jiang B."/>
            <person name="Yang W."/>
            <person name="Lam T.T.-Y."/>
            <person name="Chang Q."/>
            <person name="Ding S."/>
            <person name="Wang X."/>
            <person name="Zhu J."/>
            <person name="Ruan X."/>
            <person name="Zhao L."/>
            <person name="Wei J."/>
            <person name="Que T."/>
            <person name="Du C."/>
            <person name="Cheng J."/>
            <person name="Dai P."/>
            <person name="Han X."/>
            <person name="Huang E."/>
            <person name="Gao Y."/>
            <person name="Liu J."/>
            <person name="Shao H."/>
            <person name="Ye R."/>
            <person name="Li L."/>
            <person name="Wei W."/>
            <person name="Wang X."/>
            <person name="Wang C."/>
            <person name="Yang T."/>
            <person name="Huo Q."/>
            <person name="Li W."/>
            <person name="Guo W."/>
            <person name="Chen H."/>
            <person name="Zhou L."/>
            <person name="Ni X."/>
            <person name="Tian J."/>
            <person name="Zhou Y."/>
            <person name="Sheng Y."/>
            <person name="Liu T."/>
            <person name="Pan Y."/>
            <person name="Xia L."/>
            <person name="Li J."/>
            <person name="Zhao F."/>
            <person name="Cao W."/>
        </authorList>
    </citation>
    <scope>NUCLEOTIDE SEQUENCE</scope>
    <source>
        <strain evidence="1">Hyas-2018</strain>
    </source>
</reference>
<comment type="caution">
    <text evidence="1">The sequence shown here is derived from an EMBL/GenBank/DDBJ whole genome shotgun (WGS) entry which is preliminary data.</text>
</comment>
<proteinExistence type="predicted"/>
<organism evidence="1 2">
    <name type="scientific">Hyalomma asiaticum</name>
    <name type="common">Tick</name>
    <dbReference type="NCBI Taxonomy" id="266040"/>
    <lineage>
        <taxon>Eukaryota</taxon>
        <taxon>Metazoa</taxon>
        <taxon>Ecdysozoa</taxon>
        <taxon>Arthropoda</taxon>
        <taxon>Chelicerata</taxon>
        <taxon>Arachnida</taxon>
        <taxon>Acari</taxon>
        <taxon>Parasitiformes</taxon>
        <taxon>Ixodida</taxon>
        <taxon>Ixodoidea</taxon>
        <taxon>Ixodidae</taxon>
        <taxon>Hyalomminae</taxon>
        <taxon>Hyalomma</taxon>
    </lineage>
</organism>
<name>A0ACB7SPN4_HYAAI</name>
<gene>
    <name evidence="1" type="ORF">HPB50_019892</name>
</gene>
<accession>A0ACB7SPN4</accession>
<dbReference type="EMBL" id="CM023483">
    <property type="protein sequence ID" value="KAH6936600.1"/>
    <property type="molecule type" value="Genomic_DNA"/>
</dbReference>
<keyword evidence="2" id="KW-1185">Reference proteome</keyword>
<evidence type="ECO:0000313" key="2">
    <source>
        <dbReference type="Proteomes" id="UP000821845"/>
    </source>
</evidence>
<evidence type="ECO:0000313" key="1">
    <source>
        <dbReference type="EMBL" id="KAH6936600.1"/>
    </source>
</evidence>
<protein>
    <submittedName>
        <fullName evidence="1">Uncharacterized protein</fullName>
    </submittedName>
</protein>
<dbReference type="Proteomes" id="UP000821845">
    <property type="component" value="Chromosome 3"/>
</dbReference>